<dbReference type="InterPro" id="IPR006914">
    <property type="entry name" value="VENN_dom"/>
</dbReference>
<dbReference type="EMBL" id="UGSQ01000003">
    <property type="protein sequence ID" value="SUB27113.1"/>
    <property type="molecule type" value="Genomic_DNA"/>
</dbReference>
<dbReference type="Pfam" id="PF13018">
    <property type="entry name" value="ESPR"/>
    <property type="match status" value="1"/>
</dbReference>
<evidence type="ECO:0000313" key="9">
    <source>
        <dbReference type="EMBL" id="SUB27113.1"/>
    </source>
</evidence>
<evidence type="ECO:0000313" key="10">
    <source>
        <dbReference type="Proteomes" id="UP000255113"/>
    </source>
</evidence>
<evidence type="ECO:0000256" key="6">
    <source>
        <dbReference type="SAM" id="Coils"/>
    </source>
</evidence>
<dbReference type="InterPro" id="IPR025157">
    <property type="entry name" value="Hemagglutinin_rpt"/>
</dbReference>
<dbReference type="GO" id="GO:0090729">
    <property type="term" value="F:toxin activity"/>
    <property type="evidence" value="ECO:0007669"/>
    <property type="project" value="UniProtKB-KW"/>
</dbReference>
<comment type="similarity">
    <text evidence="5">In the N-terminal section; belongs to the CdiA toxin family.</text>
</comment>
<dbReference type="NCBIfam" id="TIGR01731">
    <property type="entry name" value="fil_hemag_20aa"/>
    <property type="match status" value="5"/>
</dbReference>
<dbReference type="RefSeq" id="WP_115261401.1">
    <property type="nucleotide sequence ID" value="NZ_UGSQ01000003.1"/>
</dbReference>
<evidence type="ECO:0000256" key="1">
    <source>
        <dbReference type="ARBA" id="ARBA00004219"/>
    </source>
</evidence>
<dbReference type="SUPFAM" id="SSF51126">
    <property type="entry name" value="Pectin lyase-like"/>
    <property type="match status" value="1"/>
</dbReference>
<evidence type="ECO:0000256" key="7">
    <source>
        <dbReference type="SAM" id="MobiDB-lite"/>
    </source>
</evidence>
<dbReference type="PANTHER" id="PTHR34491">
    <property type="entry name" value="A-TYPE INCLUSION PROTEIN, PUTATIVE-RELATED"/>
    <property type="match status" value="1"/>
</dbReference>
<proteinExistence type="inferred from homology"/>
<dbReference type="Pfam" id="PF05860">
    <property type="entry name" value="TPS"/>
    <property type="match status" value="1"/>
</dbReference>
<evidence type="ECO:0000256" key="5">
    <source>
        <dbReference type="ARBA" id="ARBA00024043"/>
    </source>
</evidence>
<evidence type="ECO:0000256" key="2">
    <source>
        <dbReference type="ARBA" id="ARBA00022656"/>
    </source>
</evidence>
<gene>
    <name evidence="9" type="primary">pfhB1_3</name>
    <name evidence="9" type="ORF">NCTC11188_01477</name>
</gene>
<dbReference type="InterPro" id="IPR008638">
    <property type="entry name" value="FhaB/CdiA-like_TPS"/>
</dbReference>
<dbReference type="InterPro" id="IPR011050">
    <property type="entry name" value="Pectin_lyase_fold/virulence"/>
</dbReference>
<feature type="coiled-coil region" evidence="6">
    <location>
        <begin position="1113"/>
        <end position="1147"/>
    </location>
</feature>
<sequence>MNKKSYRVIFSKTLNQLIVVSELARTQGKATSENVVAEKIVQNLTALCSRFNWVMKPVQFSMMVALGYVYFATPAFANEMAIRADKSAPANQQATILKTANGLPQVNIQTPSQAGVSRNTYSQFDVAEKGAVLNNARKATSTQLAGWVQGNPNLATGEAKVILNEVNSNNPSHLKGYIEVAGKKADVVIANPSGIHCEGCGVINAGRSTFTTGKPEIANGELKGYQVKGGKVRVSGKGLDNRQADYTDIIAEKVQLEGGVWAKQLKVTTGKNKVNRTNDAVVYVGNKNNEKNDRTLANSEYRVDVSELGGMYAERIQLVDNGSGLGVRNAGHIGASVGEVQIDSQGRIINAGTISAAQSAGINAQDTIENKGKIETKQGDIKLASQRNITQQGAMVARQGNIQVTAKEAITQNGETLAKGHIQYKSARVNASKKSIIVAGALISEEKGKEVRTLEKNAEQGSSIQITSRGKTTLQGQNLAAGKIQIDASEVDISHSQTAGHTLNIDAKQQGINADFSTITVTEGLQWHTPALLSTEQANVKANWINTRAIQINNQQGRWASLGSRSVNLLLNKGLNNQSGLMLIGGDFSINQPSAALNNQQGRLLSAGSLQIDAQQLDNQAGVLSAEKDITLTIKTALQNQKIGETGSVIQAKNNLSVTTASFDNTNTKPADNAMPQQGVIAKNIVLNTQTLNNQQGGIYSIENTTLNLAQQLLNQQGEILSMGHLAINGANATIENTAGVIAASATLAIDATRLSGDGHIEANHTNLSVKQDFHAEQDIIGRSSLSLSTLGRLTNQAGLYSEGDTVIQAENIDNQVNAEIQGKSTALNISANLTNRGLIKGREVNMIKVGQTLSNIGTGRIYGGHTALQTNKIINSDELQADGSIKSAVIAATQRLDIAAPVIENTKNVFTQDWAFNGIGGTLASEGKIAFGRTLDANNQAQGLSDVLINRGGLIEGKGIHFGIKQLKNENARLRTNLEEVSNQAVNEHYLIVDDPKVGERINFDQLRWRSFSRAGRVVYKNQKFRPRPKDGSIAGYVLPAPNEEACANEQTRTGCAPVPQGIYTHQDPVWAAFNITPPEMPAPELPDLSGLDPTLKEPIEPIKPRRRIFNRQRYAQELKEYEEKMVIYRKEMAEYEAKLIAYSAEMKPYIDWVNANAEKFEQLDAAIQKHNAALLGREFADFWDVYVTQRIERQTKVKETHPGKILSSGDIGFSGEVENNRSQIIAARAIQNTENPAKHINNIEEVGITQIDDIGNQEWTYSRWRGGFKRYHQREWTGRHAHMRRTETPLPLNQASVQAYTTFIPEAESANIRLTLASLADHQQIGNAARHTSLQQNENEIRHIQANTNLPTSSLYRINPEGHNPLIETDPQFTDRKKWLSSDYMFNALRSDSQNIFKRLGDGYYEQRLVRDQINQLTGRMFLGNHQDLENQYKDLMDKGISFAQQFHLTPGIALNAEQVAALTSDIVWFEPQTVTLPSGKTVDVIAPRVYVVAKEGDLNGEGALISGNVVDLRTSHLNNLGTIAGRKIALLNSDTLHNEGIIQGENVGIKTTGNFDNIGGKVEAERQLFIDVGKDFTHQSTTHTTEVNLSHFKRNETALARKALLHVKDKEGVLHLSANNILSQGADIINEGQGDTIVKAKNELNLTALSVGFDEKMGKDNHYRNEKVQDAVVSTIKGKGNVLLSGRDITAEGAQLESEAKLMALAENNIVLSSANTAREVEEYHKVQRRGVLSSKASEKYSHHLANTHKVTHLAAGQIEVNANHDITFEGTQINADQSVIARAGNELNTNTVTDTYAHTQWEKHKKSGITGSLEGGIAAVGYHKEKVRQQNTSYDETVKGASIKTQQGDVILNAGERLTATAVEIQSGKDTTLQAKQVEINAADELHSGESEYARKMSGVGINMVYDPLTVGRNKYQSRKDSGVADTVVGDDISRAESIADTAEMVGRGVSPYLKHQQNEAYKNTHQKLAKTASINTEGKLQVIASEGDITTQGSQINAEKGAEFIASGSVNFDVATDTYSQRADKRAHGFELNGLNKYVAGVGVSFEDGNQTRSEERGTLITTGADTRVIAQGGDITGKGLTLINEGNTQFAAKGNVVLDTAKTIYNQSRKAMSHSIGEVATSDTERFFGYHRERNNQSGENTTHTGSRIVSLQGNVEIEAGKDYHQTSSAVLAKDKLRITAQNIYADAALNTDNQSQSQSDLKIGQFTRVKSPIIDLIQTVERTVKNKNASDRVNAANAVTLAAQGYQVADTIAKTVTQQDGLAYLIRAESGTGVAHSRQSQERQAQISQGNIFNAKQIDLTATGTGETLANGEQKLGNIHLEHSDLTSHDEQGKRLADSHINLTAYDTQLQAGKSHSKEKMRGQNVGVEVGMFAQAGPQTGVGVYATVGGGSQKMDAERTMYHNSHLDSAQITFNNQNDLTLKGATAKANRIDANVGGKLQIESVQDEQKLKSKSNQAGLSVSVSFGNAWGGNIGFNADSGSENYRQVTEQSGLFAEEGGYHVKANQVHLKGAAIASQNANNSELATNQLTVEHLQNHSSSQAMSGGLSYGFSHQEGHYEEKGTGKVVETPTNSESANNGNNLRWVDEKNSSGFNPSMPMYESHHDSSVTKATITAGKITLNKDSQPVHTTVEALAKTLPISTVLDNANPQVEKPRDTQGQLKEQKVVREAVSQLQSAASTYAANQAKAAQLEADRLQQEIAQEQNKPQATQDKQKIAEKTTALANTLERQEKWSEKGEYKRNLDNLTTIAGGILAGQSGTQIATTLASPTLNEKIKALTTDSNGEVNVLTNTLAHAMLGAVEAAAAKGNITAGALAASASELAAPAITKALGKDNPNQLSTEERQTVTALSALAGSLTAGLTAQQNGSATNTVSTLNVATLGGEIGKRAVENNYLSVLSQKRRDDIREKIKNGKATKKEIMQYLQYEKDDHTSDYLVDKALHHPEKMTSLEWKEYEDYAKRYISESIQNREIPADFKRDLNNILSGNYYKGYGYAYALDEKYRSSLPSRWFISDSDKSEEERIYERFNAKYIQNPKVFRESFEGRLALSVKEGLELASFGYISNIPKVIKTVELVTKVGGNKIVSTAIRLEKPTIGFIDKTLSEGIYHSYNPYANSVARNIGNSIDSISKITPKQYVTGTMIGMSANMGAQYINTGTINYKEAIKSGLTTPYLIYTPMGTSFVLGSMSTAVDSKLSNSNSYLNDQSNYLKNQAVGELIQRSLPSNIQNSPIGIGLNIFSGEVLSHHKDKDNKK</sequence>
<dbReference type="Gene3D" id="2.160.20.10">
    <property type="entry name" value="Single-stranded right-handed beta-helix, Pectin lyase-like"/>
    <property type="match status" value="1"/>
</dbReference>
<organism evidence="9 10">
    <name type="scientific">Avibacterium gallinarum</name>
    <name type="common">Pasteurella gallinarum</name>
    <dbReference type="NCBI Taxonomy" id="755"/>
    <lineage>
        <taxon>Bacteria</taxon>
        <taxon>Pseudomonadati</taxon>
        <taxon>Pseudomonadota</taxon>
        <taxon>Gammaproteobacteria</taxon>
        <taxon>Pasteurellales</taxon>
        <taxon>Pasteurellaceae</taxon>
        <taxon>Avibacterium</taxon>
    </lineage>
</organism>
<evidence type="ECO:0000256" key="4">
    <source>
        <dbReference type="ARBA" id="ARBA00023026"/>
    </source>
</evidence>
<dbReference type="InterPro" id="IPR024973">
    <property type="entry name" value="ESPR"/>
</dbReference>
<reference evidence="9 10" key="1">
    <citation type="submission" date="2018-06" db="EMBL/GenBank/DDBJ databases">
        <authorList>
            <consortium name="Pathogen Informatics"/>
            <person name="Doyle S."/>
        </authorList>
    </citation>
    <scope>NUCLEOTIDE SEQUENCE [LARGE SCALE GENOMIC DNA]</scope>
    <source>
        <strain evidence="9 10">NCTC11188</strain>
    </source>
</reference>
<keyword evidence="2" id="KW-0800">Toxin</keyword>
<dbReference type="InterPro" id="IPR012334">
    <property type="entry name" value="Pectin_lyas_fold"/>
</dbReference>
<protein>
    <submittedName>
        <fullName evidence="9">Protein PfhB1</fullName>
    </submittedName>
</protein>
<keyword evidence="4" id="KW-0843">Virulence</keyword>
<comment type="subcellular location">
    <subcellularLocation>
        <location evidence="1">Target cell</location>
        <location evidence="1">Target cell cytoplasm</location>
    </subcellularLocation>
</comment>
<dbReference type="Pfam" id="PF13332">
    <property type="entry name" value="Fil_haemagg_2"/>
    <property type="match status" value="4"/>
</dbReference>
<dbReference type="GO" id="GO:0003824">
    <property type="term" value="F:catalytic activity"/>
    <property type="evidence" value="ECO:0007669"/>
    <property type="project" value="UniProtKB-ARBA"/>
</dbReference>
<feature type="region of interest" description="Disordered" evidence="7">
    <location>
        <begin position="2573"/>
        <end position="2592"/>
    </location>
</feature>
<keyword evidence="6" id="KW-0175">Coiled coil</keyword>
<dbReference type="Pfam" id="PF04829">
    <property type="entry name" value="PT-VENN"/>
    <property type="match status" value="1"/>
</dbReference>
<name>A0A379AYD8_AVIGA</name>
<dbReference type="PANTHER" id="PTHR34491:SF156">
    <property type="entry name" value="KINESIN MOTOR DOMAIN-CONTAINING PROTEIN"/>
    <property type="match status" value="1"/>
</dbReference>
<evidence type="ECO:0000256" key="3">
    <source>
        <dbReference type="ARBA" id="ARBA00022913"/>
    </source>
</evidence>
<dbReference type="SMART" id="SM00912">
    <property type="entry name" value="Haemagg_act"/>
    <property type="match status" value="1"/>
</dbReference>
<feature type="compositionally biased region" description="Polar residues" evidence="7">
    <location>
        <begin position="2577"/>
        <end position="2589"/>
    </location>
</feature>
<accession>A0A379AYD8</accession>
<keyword evidence="3" id="KW-1266">Target cell cytoplasm</keyword>
<evidence type="ECO:0000259" key="8">
    <source>
        <dbReference type="SMART" id="SM00912"/>
    </source>
</evidence>
<dbReference type="Proteomes" id="UP000255113">
    <property type="component" value="Unassembled WGS sequence"/>
</dbReference>
<dbReference type="NCBIfam" id="TIGR01901">
    <property type="entry name" value="adhes_NPXG"/>
    <property type="match status" value="1"/>
</dbReference>
<dbReference type="InterPro" id="IPR010069">
    <property type="entry name" value="CdiA_FHA1_rpt"/>
</dbReference>
<feature type="domain" description="Filamentous haemagglutinin FhaB/tRNA nuclease CdiA-like TPS" evidence="8">
    <location>
        <begin position="100"/>
        <end position="220"/>
    </location>
</feature>